<feature type="region of interest" description="Disordered" evidence="1">
    <location>
        <begin position="24"/>
        <end position="67"/>
    </location>
</feature>
<keyword evidence="2" id="KW-0732">Signal</keyword>
<dbReference type="InterPro" id="IPR054817">
    <property type="entry name" value="Glycosyl_F510_1955-like"/>
</dbReference>
<dbReference type="NCBIfam" id="NF045728">
    <property type="entry name" value="glycosyl_F510_1955"/>
    <property type="match status" value="1"/>
</dbReference>
<dbReference type="InterPro" id="IPR015943">
    <property type="entry name" value="WD40/YVTN_repeat-like_dom_sf"/>
</dbReference>
<feature type="chain" id="PRO_5039171358" evidence="2">
    <location>
        <begin position="22"/>
        <end position="347"/>
    </location>
</feature>
<dbReference type="GO" id="GO:0016787">
    <property type="term" value="F:hydrolase activity"/>
    <property type="evidence" value="ECO:0007669"/>
    <property type="project" value="UniProtKB-KW"/>
</dbReference>
<keyword evidence="3" id="KW-0378">Hydrolase</keyword>
<protein>
    <submittedName>
        <fullName evidence="3">Glycosyl hydrolase</fullName>
    </submittedName>
</protein>
<keyword evidence="4" id="KW-1185">Reference proteome</keyword>
<dbReference type="EMBL" id="SIJB01000062">
    <property type="protein sequence ID" value="NBI31151.1"/>
    <property type="molecule type" value="Genomic_DNA"/>
</dbReference>
<evidence type="ECO:0000256" key="1">
    <source>
        <dbReference type="SAM" id="MobiDB-lite"/>
    </source>
</evidence>
<dbReference type="Proteomes" id="UP000448943">
    <property type="component" value="Unassembled WGS sequence"/>
</dbReference>
<feature type="signal peptide" evidence="2">
    <location>
        <begin position="1"/>
        <end position="21"/>
    </location>
</feature>
<dbReference type="SUPFAM" id="SSF110296">
    <property type="entry name" value="Oligoxyloglucan reducing end-specific cellobiohydrolase"/>
    <property type="match status" value="1"/>
</dbReference>
<evidence type="ECO:0000313" key="4">
    <source>
        <dbReference type="Proteomes" id="UP000448943"/>
    </source>
</evidence>
<name>A0A6N9Q8Z0_9BACL</name>
<reference evidence="3 4" key="1">
    <citation type="submission" date="2019-01" db="EMBL/GenBank/DDBJ databases">
        <title>Chengkuizengella sp. nov., isolated from deep-sea sediment of East Pacific Ocean.</title>
        <authorList>
            <person name="Yang J."/>
            <person name="Lai Q."/>
            <person name="Shao Z."/>
        </authorList>
    </citation>
    <scope>NUCLEOTIDE SEQUENCE [LARGE SCALE GENOMIC DNA]</scope>
    <source>
        <strain evidence="3 4">YPA3-1-1</strain>
    </source>
</reference>
<dbReference type="OrthoDB" id="9764804at2"/>
<dbReference type="AlphaFoldDB" id="A0A6N9Q8Z0"/>
<proteinExistence type="predicted"/>
<evidence type="ECO:0000313" key="3">
    <source>
        <dbReference type="EMBL" id="NBI31151.1"/>
    </source>
</evidence>
<gene>
    <name evidence="3" type="ORF">ERL59_19650</name>
</gene>
<dbReference type="PROSITE" id="PS51257">
    <property type="entry name" value="PROKAR_LIPOPROTEIN"/>
    <property type="match status" value="1"/>
</dbReference>
<evidence type="ECO:0000256" key="2">
    <source>
        <dbReference type="SAM" id="SignalP"/>
    </source>
</evidence>
<sequence>MKKILIVIGMFIFILTGCANTDNVEESESGKQNEEQIQNETNDNKSDDGGTSEVEQDDSEKSTPDSTQMDIVEFGHVHGIGFNSEGNRLLLSSHTGLKVYEDGIWREGEGEGHDYMGFAMAKDHFFSSGHPALGSGLKNPLGIVKSSDEGKSLEQLTLYGEVDFHVTGVSYNTNTLYVMNFAQNSVMKDRGLYYTQNETQTWKKSLLQGYPSQLEPHAVAVHPDDDSIVAMTTENGLYLSKNYGDSFEKFFDGYQITAAYFDFNDQLWAGTYNGQAGLQHMDLNTGEITAVNIPDMPKDAIQYISLNPKTTLEMIIATYNVNMYKSVDGGQSWVKIAEQGKPKSNLD</sequence>
<dbReference type="RefSeq" id="WP_160647970.1">
    <property type="nucleotide sequence ID" value="NZ_SIJB01000062.1"/>
</dbReference>
<dbReference type="Gene3D" id="2.130.10.10">
    <property type="entry name" value="YVTN repeat-like/Quinoprotein amine dehydrogenase"/>
    <property type="match status" value="1"/>
</dbReference>
<comment type="caution">
    <text evidence="3">The sequence shown here is derived from an EMBL/GenBank/DDBJ whole genome shotgun (WGS) entry which is preliminary data.</text>
</comment>
<accession>A0A6N9Q8Z0</accession>
<organism evidence="3 4">
    <name type="scientific">Chengkuizengella marina</name>
    <dbReference type="NCBI Taxonomy" id="2507566"/>
    <lineage>
        <taxon>Bacteria</taxon>
        <taxon>Bacillati</taxon>
        <taxon>Bacillota</taxon>
        <taxon>Bacilli</taxon>
        <taxon>Bacillales</taxon>
        <taxon>Paenibacillaceae</taxon>
        <taxon>Chengkuizengella</taxon>
    </lineage>
</organism>